<proteinExistence type="inferred from homology"/>
<feature type="region of interest" description="Disordered" evidence="10">
    <location>
        <begin position="1"/>
        <end position="21"/>
    </location>
</feature>
<comment type="subcellular location">
    <subcellularLocation>
        <location evidence="1">Mitochondrion outer membrane</location>
        <topology evidence="1">Single-pass membrane protein</topology>
    </subcellularLocation>
</comment>
<keyword evidence="8" id="KW-0496">Mitochondrion</keyword>
<keyword evidence="3" id="KW-0813">Transport</keyword>
<sequence length="72" mass="7853">MASRISLKPSSGNDKGANGAAERSTVQVLKEWSAWSLEKSKVIAHYGFIPLIIVIGMNSEPKPQLYQLLSPI</sequence>
<evidence type="ECO:0000256" key="10">
    <source>
        <dbReference type="SAM" id="MobiDB-lite"/>
    </source>
</evidence>
<dbReference type="GO" id="GO:0030150">
    <property type="term" value="P:protein import into mitochondrial matrix"/>
    <property type="evidence" value="ECO:0007669"/>
    <property type="project" value="InterPro"/>
</dbReference>
<dbReference type="Proteomes" id="UP001154282">
    <property type="component" value="Unassembled WGS sequence"/>
</dbReference>
<evidence type="ECO:0000256" key="5">
    <source>
        <dbReference type="ARBA" id="ARBA00022787"/>
    </source>
</evidence>
<organism evidence="11 12">
    <name type="scientific">Linum tenue</name>
    <dbReference type="NCBI Taxonomy" id="586396"/>
    <lineage>
        <taxon>Eukaryota</taxon>
        <taxon>Viridiplantae</taxon>
        <taxon>Streptophyta</taxon>
        <taxon>Embryophyta</taxon>
        <taxon>Tracheophyta</taxon>
        <taxon>Spermatophyta</taxon>
        <taxon>Magnoliopsida</taxon>
        <taxon>eudicotyledons</taxon>
        <taxon>Gunneridae</taxon>
        <taxon>Pentapetalae</taxon>
        <taxon>rosids</taxon>
        <taxon>fabids</taxon>
        <taxon>Malpighiales</taxon>
        <taxon>Linaceae</taxon>
        <taxon>Linum</taxon>
    </lineage>
</organism>
<evidence type="ECO:0000256" key="9">
    <source>
        <dbReference type="ARBA" id="ARBA00023136"/>
    </source>
</evidence>
<reference evidence="11" key="1">
    <citation type="submission" date="2022-08" db="EMBL/GenBank/DDBJ databases">
        <authorList>
            <person name="Gutierrez-Valencia J."/>
        </authorList>
    </citation>
    <scope>NUCLEOTIDE SEQUENCE</scope>
</reference>
<dbReference type="GO" id="GO:0005742">
    <property type="term" value="C:mitochondrial outer membrane translocase complex"/>
    <property type="evidence" value="ECO:0007669"/>
    <property type="project" value="InterPro"/>
</dbReference>
<keyword evidence="9" id="KW-0472">Membrane</keyword>
<evidence type="ECO:0000256" key="4">
    <source>
        <dbReference type="ARBA" id="ARBA00022692"/>
    </source>
</evidence>
<gene>
    <name evidence="11" type="ORF">LITE_LOCUS17483</name>
</gene>
<keyword evidence="4" id="KW-0812">Transmembrane</keyword>
<keyword evidence="7" id="KW-1133">Transmembrane helix</keyword>
<accession>A0AAV0K885</accession>
<evidence type="ECO:0000313" key="11">
    <source>
        <dbReference type="EMBL" id="CAI0417917.1"/>
    </source>
</evidence>
<evidence type="ECO:0000256" key="6">
    <source>
        <dbReference type="ARBA" id="ARBA00022927"/>
    </source>
</evidence>
<evidence type="ECO:0000256" key="7">
    <source>
        <dbReference type="ARBA" id="ARBA00022989"/>
    </source>
</evidence>
<dbReference type="AlphaFoldDB" id="A0AAV0K885"/>
<evidence type="ECO:0000256" key="8">
    <source>
        <dbReference type="ARBA" id="ARBA00023128"/>
    </source>
</evidence>
<keyword evidence="12" id="KW-1185">Reference proteome</keyword>
<keyword evidence="5" id="KW-1000">Mitochondrion outer membrane</keyword>
<name>A0AAV0K885_9ROSI</name>
<dbReference type="InterPro" id="IPR012621">
    <property type="entry name" value="Tom7"/>
</dbReference>
<comment type="similarity">
    <text evidence="2">Belongs to the Tom7 family.</text>
</comment>
<evidence type="ECO:0008006" key="13">
    <source>
        <dbReference type="Google" id="ProtNLM"/>
    </source>
</evidence>
<dbReference type="PANTHER" id="PTHR34944">
    <property type="entry name" value="MITOCHONDRIAL IMPORT RECEPTOR SUBUNIT TOM7"/>
    <property type="match status" value="1"/>
</dbReference>
<keyword evidence="6" id="KW-0653">Protein transport</keyword>
<dbReference type="Pfam" id="PF08038">
    <property type="entry name" value="Tom7"/>
    <property type="match status" value="1"/>
</dbReference>
<comment type="caution">
    <text evidence="11">The sequence shown here is derived from an EMBL/GenBank/DDBJ whole genome shotgun (WGS) entry which is preliminary data.</text>
</comment>
<evidence type="ECO:0000256" key="2">
    <source>
        <dbReference type="ARBA" id="ARBA00010917"/>
    </source>
</evidence>
<evidence type="ECO:0000256" key="1">
    <source>
        <dbReference type="ARBA" id="ARBA00004572"/>
    </source>
</evidence>
<dbReference type="PANTHER" id="PTHR34944:SF2">
    <property type="entry name" value="MITOCHONDRIAL IMPORT RECEPTOR SUBUNIT TOM7"/>
    <property type="match status" value="1"/>
</dbReference>
<protein>
    <recommendedName>
        <fullName evidence="13">Mitochondrial import receptor subunit TOM7-1</fullName>
    </recommendedName>
</protein>
<evidence type="ECO:0000313" key="12">
    <source>
        <dbReference type="Proteomes" id="UP001154282"/>
    </source>
</evidence>
<dbReference type="EMBL" id="CAMGYJ010000005">
    <property type="protein sequence ID" value="CAI0417917.1"/>
    <property type="molecule type" value="Genomic_DNA"/>
</dbReference>
<evidence type="ECO:0000256" key="3">
    <source>
        <dbReference type="ARBA" id="ARBA00022448"/>
    </source>
</evidence>